<name>A0A2M6W1G0_9BACT</name>
<dbReference type="Pfam" id="PF01368">
    <property type="entry name" value="DHH"/>
    <property type="match status" value="1"/>
</dbReference>
<dbReference type="InterPro" id="IPR051319">
    <property type="entry name" value="Oligoribo/pAp-PDE_c-di-AMP_PDE"/>
</dbReference>
<dbReference type="AlphaFoldDB" id="A0A2M6W1G0"/>
<reference evidence="3" key="1">
    <citation type="submission" date="2017-09" db="EMBL/GenBank/DDBJ databases">
        <title>Depth-based differentiation of microbial function through sediment-hosted aquifers and enrichment of novel symbionts in the deep terrestrial subsurface.</title>
        <authorList>
            <person name="Probst A.J."/>
            <person name="Ladd B."/>
            <person name="Jarett J.K."/>
            <person name="Geller-Mcgrath D.E."/>
            <person name="Sieber C.M.K."/>
            <person name="Emerson J.B."/>
            <person name="Anantharaman K."/>
            <person name="Thomas B.C."/>
            <person name="Malmstrom R."/>
            <person name="Stieglmeier M."/>
            <person name="Klingl A."/>
            <person name="Woyke T."/>
            <person name="Ryan C.M."/>
            <person name="Banfield J.F."/>
        </authorList>
    </citation>
    <scope>NUCLEOTIDE SEQUENCE [LARGE SCALE GENOMIC DNA]</scope>
</reference>
<dbReference type="EMBL" id="PFBZ01000095">
    <property type="protein sequence ID" value="PIT86611.1"/>
    <property type="molecule type" value="Genomic_DNA"/>
</dbReference>
<dbReference type="PANTHER" id="PTHR47618">
    <property type="entry name" value="BIFUNCTIONAL OLIGORIBONUCLEASE AND PAP PHOSPHATASE NRNA"/>
    <property type="match status" value="1"/>
</dbReference>
<gene>
    <name evidence="2" type="ORF">COU33_02185</name>
</gene>
<dbReference type="Proteomes" id="UP000229362">
    <property type="component" value="Unassembled WGS sequence"/>
</dbReference>
<evidence type="ECO:0000313" key="3">
    <source>
        <dbReference type="Proteomes" id="UP000229362"/>
    </source>
</evidence>
<comment type="caution">
    <text evidence="2">The sequence shown here is derived from an EMBL/GenBank/DDBJ whole genome shotgun (WGS) entry which is preliminary data.</text>
</comment>
<dbReference type="SUPFAM" id="SSF64182">
    <property type="entry name" value="DHH phosphoesterases"/>
    <property type="match status" value="1"/>
</dbReference>
<accession>A0A2M6W1G0</accession>
<proteinExistence type="predicted"/>
<dbReference type="InterPro" id="IPR001667">
    <property type="entry name" value="DDH_dom"/>
</dbReference>
<protein>
    <recommendedName>
        <fullName evidence="1">DDH domain-containing protein</fullName>
    </recommendedName>
</protein>
<organism evidence="2 3">
    <name type="scientific">Candidatus Magasanikbacteria bacterium CG10_big_fil_rev_8_21_14_0_10_43_6</name>
    <dbReference type="NCBI Taxonomy" id="1974650"/>
    <lineage>
        <taxon>Bacteria</taxon>
        <taxon>Candidatus Magasanikiibacteriota</taxon>
    </lineage>
</organism>
<dbReference type="InterPro" id="IPR038763">
    <property type="entry name" value="DHH_sf"/>
</dbReference>
<dbReference type="PANTHER" id="PTHR47618:SF1">
    <property type="entry name" value="BIFUNCTIONAL OLIGORIBONUCLEASE AND PAP PHOSPHATASE NRNA"/>
    <property type="match status" value="1"/>
</dbReference>
<evidence type="ECO:0000313" key="2">
    <source>
        <dbReference type="EMBL" id="PIT86611.1"/>
    </source>
</evidence>
<sequence>MALNVTEQIKHLLSNSRHALVIFSHADGDSIGSATALAGFLEKRNMRVDMVCSDIDLPKKYQFLSRSQDILPGIPHAQKFLLTIDIADAGVEELSYDIKDQKLNIFITPKHGLLSSQHVQTAQSEFRYDVIFCINTLDRTQMGSLYQKNAALFSSMPLVNIDTRAENEMFGQINMVDMTASSSAEILATLFKQLNTHTIDAEIATALLTGMIAKTHSFKAENIKPHTLQTAGALVGMGADREFIIHHLYQTKTLSMLRLWGQALAHLNFDKEHGLLSTTITREDFIRSGASHDELYDIIDELIVNSPEQKMTLLLHEHEDAAQGQIHGILQVSKKNNALSLTEAFKPTGDEHRASFILRGMSLKQAEETVYQEITNKLK</sequence>
<dbReference type="Gene3D" id="3.90.1640.10">
    <property type="entry name" value="inorganic pyrophosphatase (n-terminal core)"/>
    <property type="match status" value="2"/>
</dbReference>
<feature type="domain" description="DDH" evidence="1">
    <location>
        <begin position="21"/>
        <end position="211"/>
    </location>
</feature>
<evidence type="ECO:0000259" key="1">
    <source>
        <dbReference type="Pfam" id="PF01368"/>
    </source>
</evidence>
<dbReference type="Gene3D" id="3.10.310.30">
    <property type="match status" value="1"/>
</dbReference>